<gene>
    <name evidence="3" type="ORF">SAMN04488029_3115</name>
</gene>
<evidence type="ECO:0000313" key="4">
    <source>
        <dbReference type="Proteomes" id="UP000192472"/>
    </source>
</evidence>
<dbReference type="AlphaFoldDB" id="A0A1W2GK69"/>
<dbReference type="PANTHER" id="PTHR43283">
    <property type="entry name" value="BETA-LACTAMASE-RELATED"/>
    <property type="match status" value="1"/>
</dbReference>
<keyword evidence="1" id="KW-0378">Hydrolase</keyword>
<name>A0A1W2GK69_REIFA</name>
<dbReference type="Proteomes" id="UP000192472">
    <property type="component" value="Unassembled WGS sequence"/>
</dbReference>
<protein>
    <submittedName>
        <fullName evidence="3">CubicO group peptidase, beta-lactamase class C family</fullName>
    </submittedName>
</protein>
<dbReference type="InterPro" id="IPR001466">
    <property type="entry name" value="Beta-lactam-related"/>
</dbReference>
<dbReference type="InterPro" id="IPR012338">
    <property type="entry name" value="Beta-lactam/transpept-like"/>
</dbReference>
<dbReference type="PANTHER" id="PTHR43283:SF11">
    <property type="entry name" value="BETA-LACTAMASE-RELATED DOMAIN-CONTAINING PROTEIN"/>
    <property type="match status" value="1"/>
</dbReference>
<organism evidence="3 4">
    <name type="scientific">Reichenbachiella faecimaris</name>
    <dbReference type="NCBI Taxonomy" id="692418"/>
    <lineage>
        <taxon>Bacteria</taxon>
        <taxon>Pseudomonadati</taxon>
        <taxon>Bacteroidota</taxon>
        <taxon>Cytophagia</taxon>
        <taxon>Cytophagales</taxon>
        <taxon>Reichenbachiellaceae</taxon>
        <taxon>Reichenbachiella</taxon>
    </lineage>
</organism>
<evidence type="ECO:0000256" key="1">
    <source>
        <dbReference type="ARBA" id="ARBA00022801"/>
    </source>
</evidence>
<dbReference type="Gene3D" id="3.40.710.10">
    <property type="entry name" value="DD-peptidase/beta-lactamase superfamily"/>
    <property type="match status" value="1"/>
</dbReference>
<keyword evidence="4" id="KW-1185">Reference proteome</keyword>
<accession>A0A1W2GK69</accession>
<dbReference type="STRING" id="692418.SAMN04488029_3115"/>
<dbReference type="EMBL" id="FWYF01000003">
    <property type="protein sequence ID" value="SMD36872.1"/>
    <property type="molecule type" value="Genomic_DNA"/>
</dbReference>
<dbReference type="SUPFAM" id="SSF56601">
    <property type="entry name" value="beta-lactamase/transpeptidase-like"/>
    <property type="match status" value="1"/>
</dbReference>
<evidence type="ECO:0000259" key="2">
    <source>
        <dbReference type="Pfam" id="PF00144"/>
    </source>
</evidence>
<feature type="domain" description="Beta-lactamase-related" evidence="2">
    <location>
        <begin position="74"/>
        <end position="439"/>
    </location>
</feature>
<proteinExistence type="predicted"/>
<dbReference type="GO" id="GO:0016787">
    <property type="term" value="F:hydrolase activity"/>
    <property type="evidence" value="ECO:0007669"/>
    <property type="project" value="UniProtKB-KW"/>
</dbReference>
<dbReference type="InterPro" id="IPR050789">
    <property type="entry name" value="Diverse_Enzym_Activities"/>
</dbReference>
<reference evidence="3 4" key="1">
    <citation type="submission" date="2017-04" db="EMBL/GenBank/DDBJ databases">
        <authorList>
            <person name="Afonso C.L."/>
            <person name="Miller P.J."/>
            <person name="Scott M.A."/>
            <person name="Spackman E."/>
            <person name="Goraichik I."/>
            <person name="Dimitrov K.M."/>
            <person name="Suarez D.L."/>
            <person name="Swayne D.E."/>
        </authorList>
    </citation>
    <scope>NUCLEOTIDE SEQUENCE [LARGE SCALE GENOMIC DNA]</scope>
    <source>
        <strain evidence="3 4">DSM 26133</strain>
    </source>
</reference>
<evidence type="ECO:0000313" key="3">
    <source>
        <dbReference type="EMBL" id="SMD36872.1"/>
    </source>
</evidence>
<sequence length="463" mass="52936">MIGKKASFNVIMPYLKDVQPSLNTYMSLNRTFFVLLLSLVSSFQLLALQPKSDTLSYGSPALLKIDSARLFAGIDSIITQALDSAAFPGCQLLLAKEGKIFYYQSFGYHTYDNIQKVRNSDLYDLASITKITATTLALMKLYEAGKLDLDQTLGFYFPFLAKSNKSDLTVRKVLAHQSRLKNWIPYYSESQRKNGKYKRKTISTDSSAHYPNRIPGSDLFLHKDFRKDKIYKMIKKSDLYENEEYVYSGLAFYLFPELIERLSDTSYEQFLNGKFYTPLGAQSLGFDPLRKFSLNQIVPSEVDTFFRMNKLHGVVHDEGAAVMLGVSGNAGLFSNAYDLAKVYQMLLNGGTYGDFQYLRPETITEFTKCQYCEFENRRGLGFDKPLIQYDSIKTSVAKSASPNSYGHSGYTGTLVWADPDNQLLFIFLANRVYPTRNNRKIYQLNIRPRIHDLVYDLIEEQKE</sequence>
<dbReference type="Pfam" id="PF00144">
    <property type="entry name" value="Beta-lactamase"/>
    <property type="match status" value="1"/>
</dbReference>